<dbReference type="AlphaFoldDB" id="A0A2P6RRF6"/>
<dbReference type="Proteomes" id="UP000238479">
    <property type="component" value="Chromosome 2"/>
</dbReference>
<sequence>MSLSILGQVSGHVTGYVTGQIIVNLKSSIKSLIMSLAKLRLQKQIHQLVFLLQTDQMSMIQGQSHVF</sequence>
<dbReference type="EMBL" id="PDCK01000040">
    <property type="protein sequence ID" value="PRQ49012.1"/>
    <property type="molecule type" value="Genomic_DNA"/>
</dbReference>
<dbReference type="Gramene" id="PRQ49012">
    <property type="protein sequence ID" value="PRQ49012"/>
    <property type="gene ID" value="RchiOBHm_Chr2g0117141"/>
</dbReference>
<accession>A0A2P6RRF6</accession>
<protein>
    <submittedName>
        <fullName evidence="1">Uncharacterized protein</fullName>
    </submittedName>
</protein>
<reference evidence="1 2" key="1">
    <citation type="journal article" date="2018" name="Nat. Genet.">
        <title>The Rosa genome provides new insights in the design of modern roses.</title>
        <authorList>
            <person name="Bendahmane M."/>
        </authorList>
    </citation>
    <scope>NUCLEOTIDE SEQUENCE [LARGE SCALE GENOMIC DNA]</scope>
    <source>
        <strain evidence="2">cv. Old Blush</strain>
    </source>
</reference>
<gene>
    <name evidence="1" type="ORF">RchiOBHm_Chr2g0117141</name>
</gene>
<name>A0A2P6RRF6_ROSCH</name>
<keyword evidence="2" id="KW-1185">Reference proteome</keyword>
<proteinExistence type="predicted"/>
<evidence type="ECO:0000313" key="1">
    <source>
        <dbReference type="EMBL" id="PRQ49012.1"/>
    </source>
</evidence>
<comment type="caution">
    <text evidence="1">The sequence shown here is derived from an EMBL/GenBank/DDBJ whole genome shotgun (WGS) entry which is preliminary data.</text>
</comment>
<evidence type="ECO:0000313" key="2">
    <source>
        <dbReference type="Proteomes" id="UP000238479"/>
    </source>
</evidence>
<organism evidence="1 2">
    <name type="scientific">Rosa chinensis</name>
    <name type="common">China rose</name>
    <dbReference type="NCBI Taxonomy" id="74649"/>
    <lineage>
        <taxon>Eukaryota</taxon>
        <taxon>Viridiplantae</taxon>
        <taxon>Streptophyta</taxon>
        <taxon>Embryophyta</taxon>
        <taxon>Tracheophyta</taxon>
        <taxon>Spermatophyta</taxon>
        <taxon>Magnoliopsida</taxon>
        <taxon>eudicotyledons</taxon>
        <taxon>Gunneridae</taxon>
        <taxon>Pentapetalae</taxon>
        <taxon>rosids</taxon>
        <taxon>fabids</taxon>
        <taxon>Rosales</taxon>
        <taxon>Rosaceae</taxon>
        <taxon>Rosoideae</taxon>
        <taxon>Rosoideae incertae sedis</taxon>
        <taxon>Rosa</taxon>
    </lineage>
</organism>